<dbReference type="Proteomes" id="UP000291343">
    <property type="component" value="Unassembled WGS sequence"/>
</dbReference>
<name>A0A482XJ60_LAOST</name>
<evidence type="ECO:0000313" key="2">
    <source>
        <dbReference type="EMBL" id="RZF45704.1"/>
    </source>
</evidence>
<keyword evidence="1" id="KW-1133">Transmembrane helix</keyword>
<protein>
    <submittedName>
        <fullName evidence="2">Uncharacterized protein</fullName>
    </submittedName>
</protein>
<dbReference type="EMBL" id="QKKF02008413">
    <property type="protein sequence ID" value="RZF45704.1"/>
    <property type="molecule type" value="Genomic_DNA"/>
</dbReference>
<gene>
    <name evidence="2" type="ORF">LSTR_LSTR004999</name>
</gene>
<feature type="transmembrane region" description="Helical" evidence="1">
    <location>
        <begin position="34"/>
        <end position="54"/>
    </location>
</feature>
<organism evidence="2 3">
    <name type="scientific">Laodelphax striatellus</name>
    <name type="common">Small brown planthopper</name>
    <name type="synonym">Delphax striatella</name>
    <dbReference type="NCBI Taxonomy" id="195883"/>
    <lineage>
        <taxon>Eukaryota</taxon>
        <taxon>Metazoa</taxon>
        <taxon>Ecdysozoa</taxon>
        <taxon>Arthropoda</taxon>
        <taxon>Hexapoda</taxon>
        <taxon>Insecta</taxon>
        <taxon>Pterygota</taxon>
        <taxon>Neoptera</taxon>
        <taxon>Paraneoptera</taxon>
        <taxon>Hemiptera</taxon>
        <taxon>Auchenorrhyncha</taxon>
        <taxon>Fulgoroidea</taxon>
        <taxon>Delphacidae</taxon>
        <taxon>Criomorphinae</taxon>
        <taxon>Laodelphax</taxon>
    </lineage>
</organism>
<sequence length="130" mass="14841">MKIVEITDVVETILRYLKSPGLYPPDKSGVKGKVTYGIVVYVVVEILFVMALSWHNWDFNARVTALENLNLAVGILNLATEPKLLPDRTAYQVRLMSSKPMLYNLTSSDQLISIYKEKEEYAREMENKSI</sequence>
<keyword evidence="3" id="KW-1185">Reference proteome</keyword>
<reference evidence="2 3" key="1">
    <citation type="journal article" date="2017" name="Gigascience">
        <title>Genome sequence of the small brown planthopper, Laodelphax striatellus.</title>
        <authorList>
            <person name="Zhu J."/>
            <person name="Jiang F."/>
            <person name="Wang X."/>
            <person name="Yang P."/>
            <person name="Bao Y."/>
            <person name="Zhao W."/>
            <person name="Wang W."/>
            <person name="Lu H."/>
            <person name="Wang Q."/>
            <person name="Cui N."/>
            <person name="Li J."/>
            <person name="Chen X."/>
            <person name="Luo L."/>
            <person name="Yu J."/>
            <person name="Kang L."/>
            <person name="Cui F."/>
        </authorList>
    </citation>
    <scope>NUCLEOTIDE SEQUENCE [LARGE SCALE GENOMIC DNA]</scope>
    <source>
        <strain evidence="2">Lst14</strain>
    </source>
</reference>
<keyword evidence="1" id="KW-0812">Transmembrane</keyword>
<dbReference type="InParanoid" id="A0A482XJ60"/>
<proteinExistence type="predicted"/>
<evidence type="ECO:0000256" key="1">
    <source>
        <dbReference type="SAM" id="Phobius"/>
    </source>
</evidence>
<keyword evidence="1" id="KW-0472">Membrane</keyword>
<accession>A0A482XJ60</accession>
<comment type="caution">
    <text evidence="2">The sequence shown here is derived from an EMBL/GenBank/DDBJ whole genome shotgun (WGS) entry which is preliminary data.</text>
</comment>
<evidence type="ECO:0000313" key="3">
    <source>
        <dbReference type="Proteomes" id="UP000291343"/>
    </source>
</evidence>
<dbReference type="AlphaFoldDB" id="A0A482XJ60"/>